<organism evidence="1 2">
    <name type="scientific">Ajellomyces capsulatus</name>
    <name type="common">Darling's disease fungus</name>
    <name type="synonym">Histoplasma capsulatum</name>
    <dbReference type="NCBI Taxonomy" id="5037"/>
    <lineage>
        <taxon>Eukaryota</taxon>
        <taxon>Fungi</taxon>
        <taxon>Dikarya</taxon>
        <taxon>Ascomycota</taxon>
        <taxon>Pezizomycotina</taxon>
        <taxon>Eurotiomycetes</taxon>
        <taxon>Eurotiomycetidae</taxon>
        <taxon>Onygenales</taxon>
        <taxon>Ajellomycetaceae</taxon>
        <taxon>Histoplasma</taxon>
    </lineage>
</organism>
<evidence type="ECO:0000313" key="1">
    <source>
        <dbReference type="EMBL" id="KAG5302425.1"/>
    </source>
</evidence>
<reference evidence="1 2" key="1">
    <citation type="submission" date="2021-01" db="EMBL/GenBank/DDBJ databases">
        <title>Chromosome-level genome assembly of a human fungal pathogen reveals clustering of transcriptionally co-regulated genes.</title>
        <authorList>
            <person name="Voorhies M."/>
            <person name="Cohen S."/>
            <person name="Shea T.P."/>
            <person name="Petrus S."/>
            <person name="Munoz J.F."/>
            <person name="Poplawski S."/>
            <person name="Goldman W.E."/>
            <person name="Michael T."/>
            <person name="Cuomo C.A."/>
            <person name="Sil A."/>
            <person name="Beyhan S."/>
        </authorList>
    </citation>
    <scope>NUCLEOTIDE SEQUENCE [LARGE SCALE GENOMIC DNA]</scope>
    <source>
        <strain evidence="1 2">G184AR</strain>
    </source>
</reference>
<name>A0A8H7Z1C1_AJECA</name>
<proteinExistence type="predicted"/>
<dbReference type="Proteomes" id="UP000670092">
    <property type="component" value="Unassembled WGS sequence"/>
</dbReference>
<dbReference type="AlphaFoldDB" id="A0A8H7Z1C1"/>
<comment type="caution">
    <text evidence="1">The sequence shown here is derived from an EMBL/GenBank/DDBJ whole genome shotgun (WGS) entry which is preliminary data.</text>
</comment>
<sequence>MSSAMFAFSESLVASCYVSTNPACHAIAIGPLRIAYLDNPRQDTDFMNRCSSGISTFHVGNQISTVTVGSMLR</sequence>
<protein>
    <submittedName>
        <fullName evidence="1">Uncharacterized protein</fullName>
    </submittedName>
</protein>
<gene>
    <name evidence="1" type="ORF">I7I52_00063</name>
</gene>
<accession>A0A8H7Z1C1</accession>
<evidence type="ECO:0000313" key="2">
    <source>
        <dbReference type="Proteomes" id="UP000670092"/>
    </source>
</evidence>
<dbReference type="VEuPathDB" id="FungiDB:I7I52_00063"/>
<dbReference type="EMBL" id="JAEVHI010000001">
    <property type="protein sequence ID" value="KAG5302425.1"/>
    <property type="molecule type" value="Genomic_DNA"/>
</dbReference>